<organism evidence="5 6">
    <name type="scientific">Haloarcula hispanica</name>
    <dbReference type="NCBI Taxonomy" id="51589"/>
    <lineage>
        <taxon>Archaea</taxon>
        <taxon>Methanobacteriati</taxon>
        <taxon>Methanobacteriota</taxon>
        <taxon>Stenosarchaea group</taxon>
        <taxon>Halobacteria</taxon>
        <taxon>Halobacteriales</taxon>
        <taxon>Haloarculaceae</taxon>
        <taxon>Haloarcula</taxon>
    </lineage>
</organism>
<keyword evidence="1" id="KW-0813">Transport</keyword>
<dbReference type="InterPro" id="IPR051120">
    <property type="entry name" value="ABC_AA/LPS_Transport"/>
</dbReference>
<gene>
    <name evidence="5" type="ORF">ELS20_09795</name>
</gene>
<dbReference type="GO" id="GO:0005886">
    <property type="term" value="C:plasma membrane"/>
    <property type="evidence" value="ECO:0007669"/>
    <property type="project" value="TreeGrafter"/>
</dbReference>
<dbReference type="InterPro" id="IPR027417">
    <property type="entry name" value="P-loop_NTPase"/>
</dbReference>
<dbReference type="InterPro" id="IPR032823">
    <property type="entry name" value="BCA_ABC_TP_C"/>
</dbReference>
<dbReference type="RefSeq" id="WP_064288796.1">
    <property type="nucleotide sequence ID" value="NZ_JAFKAA010000002.1"/>
</dbReference>
<dbReference type="GO" id="GO:0016887">
    <property type="term" value="F:ATP hydrolysis activity"/>
    <property type="evidence" value="ECO:0007669"/>
    <property type="project" value="InterPro"/>
</dbReference>
<dbReference type="Proteomes" id="UP000293535">
    <property type="component" value="Unassembled WGS sequence"/>
</dbReference>
<dbReference type="InterPro" id="IPR003593">
    <property type="entry name" value="AAA+_ATPase"/>
</dbReference>
<name>A0A482T4E2_HALHI</name>
<reference evidence="5 6" key="1">
    <citation type="submission" date="2018-12" db="EMBL/GenBank/DDBJ databases">
        <title>Draft genome sequence of Haloarcula hispinica strain 18.1, an halophilic archaeon isolated from Chott El Jerid of Southern Tunisia.</title>
        <authorList>
            <person name="Najjari A."/>
            <person name="Ben Dhia O."/>
            <person name="Ferjani R."/>
            <person name="Mahjoubi M."/>
            <person name="Sghaier H."/>
            <person name="Elshahed M."/>
            <person name="Ouzari H.I."/>
            <person name="Cherid A."/>
            <person name="Youssef N."/>
        </authorList>
    </citation>
    <scope>NUCLEOTIDE SEQUENCE [LARGE SCALE GENOMIC DNA]</scope>
    <source>
        <strain evidence="5 6">18.1</strain>
    </source>
</reference>
<sequence length="245" mass="26282">MTLLSVDGLTKQFGGLVAVDDLSFGVESGEILGLIGPNGSGKTTVFNCIMSIYAVTAGAVRFDGTDITDDKTHQIVNRGLSRVSQESNPIGSMTVRENIELFTFPNSVRSFDGGASDEAIASYAAQVDIEDALDDDPGSLPHADVRRLEIAKALATEPDLLLLDEPFAGLNQTEVRQLSEQFESFREQGITMVVVDHNMRGLMDLVDRVVVLHNGQKLASGDPADIVGDERVQDAYLAGEVNAVQ</sequence>
<accession>A0A482T4E2</accession>
<feature type="domain" description="ABC transporter" evidence="4">
    <location>
        <begin position="4"/>
        <end position="239"/>
    </location>
</feature>
<dbReference type="Gene3D" id="3.40.50.300">
    <property type="entry name" value="P-loop containing nucleotide triphosphate hydrolases"/>
    <property type="match status" value="1"/>
</dbReference>
<dbReference type="InterPro" id="IPR003439">
    <property type="entry name" value="ABC_transporter-like_ATP-bd"/>
</dbReference>
<dbReference type="EMBL" id="RZIG01000002">
    <property type="protein sequence ID" value="RYJ10256.1"/>
    <property type="molecule type" value="Genomic_DNA"/>
</dbReference>
<evidence type="ECO:0000256" key="3">
    <source>
        <dbReference type="ARBA" id="ARBA00022840"/>
    </source>
</evidence>
<evidence type="ECO:0000313" key="6">
    <source>
        <dbReference type="Proteomes" id="UP000293535"/>
    </source>
</evidence>
<evidence type="ECO:0000256" key="2">
    <source>
        <dbReference type="ARBA" id="ARBA00022741"/>
    </source>
</evidence>
<dbReference type="PROSITE" id="PS50893">
    <property type="entry name" value="ABC_TRANSPORTER_2"/>
    <property type="match status" value="1"/>
</dbReference>
<dbReference type="AlphaFoldDB" id="A0A482T4E2"/>
<dbReference type="Pfam" id="PF00005">
    <property type="entry name" value="ABC_tran"/>
    <property type="match status" value="1"/>
</dbReference>
<keyword evidence="3 5" id="KW-0067">ATP-binding</keyword>
<evidence type="ECO:0000259" key="4">
    <source>
        <dbReference type="PROSITE" id="PS50893"/>
    </source>
</evidence>
<dbReference type="PANTHER" id="PTHR45772">
    <property type="entry name" value="CONSERVED COMPONENT OF ABC TRANSPORTER FOR NATURAL AMINO ACIDS-RELATED"/>
    <property type="match status" value="1"/>
</dbReference>
<protein>
    <submittedName>
        <fullName evidence="5">ABC transporter ATP-binding protein</fullName>
    </submittedName>
</protein>
<dbReference type="GO" id="GO:0005524">
    <property type="term" value="F:ATP binding"/>
    <property type="evidence" value="ECO:0007669"/>
    <property type="project" value="UniProtKB-KW"/>
</dbReference>
<dbReference type="SMART" id="SM00382">
    <property type="entry name" value="AAA"/>
    <property type="match status" value="1"/>
</dbReference>
<dbReference type="PANTHER" id="PTHR45772:SF2">
    <property type="entry name" value="ABC TRANSPORTER ATP-BINDING PROTEIN"/>
    <property type="match status" value="1"/>
</dbReference>
<evidence type="ECO:0000313" key="5">
    <source>
        <dbReference type="EMBL" id="RYJ10256.1"/>
    </source>
</evidence>
<keyword evidence="2" id="KW-0547">Nucleotide-binding</keyword>
<dbReference type="SUPFAM" id="SSF52540">
    <property type="entry name" value="P-loop containing nucleoside triphosphate hydrolases"/>
    <property type="match status" value="1"/>
</dbReference>
<comment type="caution">
    <text evidence="5">The sequence shown here is derived from an EMBL/GenBank/DDBJ whole genome shotgun (WGS) entry which is preliminary data.</text>
</comment>
<dbReference type="CDD" id="cd03219">
    <property type="entry name" value="ABC_Mj1267_LivG_branched"/>
    <property type="match status" value="1"/>
</dbReference>
<proteinExistence type="predicted"/>
<dbReference type="Pfam" id="PF12399">
    <property type="entry name" value="BCA_ABC_TP_C"/>
    <property type="match status" value="1"/>
</dbReference>
<evidence type="ECO:0000256" key="1">
    <source>
        <dbReference type="ARBA" id="ARBA00022448"/>
    </source>
</evidence>